<protein>
    <submittedName>
        <fullName evidence="5">Uncharacterized protein</fullName>
    </submittedName>
</protein>
<accession>A0A218WWI5</accession>
<organism evidence="5 6">
    <name type="scientific">Punica granatum</name>
    <name type="common">Pomegranate</name>
    <dbReference type="NCBI Taxonomy" id="22663"/>
    <lineage>
        <taxon>Eukaryota</taxon>
        <taxon>Viridiplantae</taxon>
        <taxon>Streptophyta</taxon>
        <taxon>Embryophyta</taxon>
        <taxon>Tracheophyta</taxon>
        <taxon>Spermatophyta</taxon>
        <taxon>Magnoliopsida</taxon>
        <taxon>eudicotyledons</taxon>
        <taxon>Gunneridae</taxon>
        <taxon>Pentapetalae</taxon>
        <taxon>rosids</taxon>
        <taxon>malvids</taxon>
        <taxon>Myrtales</taxon>
        <taxon>Lythraceae</taxon>
        <taxon>Punica</taxon>
    </lineage>
</organism>
<dbReference type="GO" id="GO:0080044">
    <property type="term" value="F:quercetin 7-O-glucosyltransferase activity"/>
    <property type="evidence" value="ECO:0007669"/>
    <property type="project" value="TreeGrafter"/>
</dbReference>
<evidence type="ECO:0000313" key="5">
    <source>
        <dbReference type="EMBL" id="OWM77195.1"/>
    </source>
</evidence>
<dbReference type="Pfam" id="PF00201">
    <property type="entry name" value="UDPGT"/>
    <property type="match status" value="1"/>
</dbReference>
<evidence type="ECO:0000256" key="1">
    <source>
        <dbReference type="ARBA" id="ARBA00009995"/>
    </source>
</evidence>
<dbReference type="InterPro" id="IPR002213">
    <property type="entry name" value="UDP_glucos_trans"/>
</dbReference>
<dbReference type="PANTHER" id="PTHR11926:SF1551">
    <property type="entry name" value="GLYCOSYLTRANSFERASE"/>
    <property type="match status" value="1"/>
</dbReference>
<reference evidence="6" key="1">
    <citation type="journal article" date="2017" name="Plant J.">
        <title>The pomegranate (Punica granatum L.) genome and the genomics of punicalagin biosynthesis.</title>
        <authorList>
            <person name="Qin G."/>
            <person name="Xu C."/>
            <person name="Ming R."/>
            <person name="Tang H."/>
            <person name="Guyot R."/>
            <person name="Kramer E.M."/>
            <person name="Hu Y."/>
            <person name="Yi X."/>
            <person name="Qi Y."/>
            <person name="Xu X."/>
            <person name="Gao Z."/>
            <person name="Pan H."/>
            <person name="Jian J."/>
            <person name="Tian Y."/>
            <person name="Yue Z."/>
            <person name="Xu Y."/>
        </authorList>
    </citation>
    <scope>NUCLEOTIDE SEQUENCE [LARGE SCALE GENOMIC DNA]</scope>
    <source>
        <strain evidence="6">cv. Dabenzi</strain>
    </source>
</reference>
<name>A0A218WWI5_PUNGR</name>
<evidence type="ECO:0000256" key="4">
    <source>
        <dbReference type="RuleBase" id="RU003718"/>
    </source>
</evidence>
<evidence type="ECO:0000313" key="6">
    <source>
        <dbReference type="Proteomes" id="UP000197138"/>
    </source>
</evidence>
<dbReference type="Gene3D" id="3.40.50.2000">
    <property type="entry name" value="Glycogen Phosphorylase B"/>
    <property type="match status" value="2"/>
</dbReference>
<dbReference type="Proteomes" id="UP000197138">
    <property type="component" value="Unassembled WGS sequence"/>
</dbReference>
<comment type="caution">
    <text evidence="5">The sequence shown here is derived from an EMBL/GenBank/DDBJ whole genome shotgun (WGS) entry which is preliminary data.</text>
</comment>
<dbReference type="PANTHER" id="PTHR11926">
    <property type="entry name" value="GLUCOSYL/GLUCURONOSYL TRANSFERASES"/>
    <property type="match status" value="1"/>
</dbReference>
<dbReference type="EMBL" id="MTKT01002590">
    <property type="protein sequence ID" value="OWM77195.1"/>
    <property type="molecule type" value="Genomic_DNA"/>
</dbReference>
<dbReference type="PROSITE" id="PS00375">
    <property type="entry name" value="UDPGT"/>
    <property type="match status" value="1"/>
</dbReference>
<dbReference type="InterPro" id="IPR035595">
    <property type="entry name" value="UDP_glycos_trans_CS"/>
</dbReference>
<keyword evidence="2 4" id="KW-0328">Glycosyltransferase</keyword>
<dbReference type="AlphaFoldDB" id="A0A218WWI5"/>
<evidence type="ECO:0000256" key="3">
    <source>
        <dbReference type="ARBA" id="ARBA00022679"/>
    </source>
</evidence>
<evidence type="ECO:0000256" key="2">
    <source>
        <dbReference type="ARBA" id="ARBA00022676"/>
    </source>
</evidence>
<dbReference type="CDD" id="cd03784">
    <property type="entry name" value="GT1_Gtf-like"/>
    <property type="match status" value="1"/>
</dbReference>
<dbReference type="SUPFAM" id="SSF53756">
    <property type="entry name" value="UDP-Glycosyltransferase/glycogen phosphorylase"/>
    <property type="match status" value="1"/>
</dbReference>
<comment type="similarity">
    <text evidence="1 4">Belongs to the UDP-glycosyltransferase family.</text>
</comment>
<proteinExistence type="inferred from homology"/>
<gene>
    <name evidence="5" type="ORF">CDL15_Pgr028832</name>
</gene>
<keyword evidence="3 4" id="KW-0808">Transferase</keyword>
<sequence length="188" mass="21006">MVDAAARFDKAAATVIHTFEELEPDVLNAMSSVASRPIYAADLVNADSTILPPGSNEETKGRAFISAWCPQEEVLNHDSVGGFLTHCGWYSVTESMSAGVPMLFWPYFSDQQTNRKYACKDWEVGVEIGSDVKRDEVERLMKELMEGEKGKHIKKRAGEWKRLAYEATSRHGSLSMNLEKLVCDIISK</sequence>
<dbReference type="GO" id="GO:0080043">
    <property type="term" value="F:quercetin 3-O-glucosyltransferase activity"/>
    <property type="evidence" value="ECO:0007669"/>
    <property type="project" value="TreeGrafter"/>
</dbReference>